<evidence type="ECO:0000313" key="1">
    <source>
        <dbReference type="EMBL" id="MDR6704844.1"/>
    </source>
</evidence>
<organism evidence="1 2">
    <name type="scientific">Agrobacterium tumefaciens</name>
    <dbReference type="NCBI Taxonomy" id="358"/>
    <lineage>
        <taxon>Bacteria</taxon>
        <taxon>Pseudomonadati</taxon>
        <taxon>Pseudomonadota</taxon>
        <taxon>Alphaproteobacteria</taxon>
        <taxon>Hyphomicrobiales</taxon>
        <taxon>Rhizobiaceae</taxon>
        <taxon>Rhizobium/Agrobacterium group</taxon>
        <taxon>Agrobacterium</taxon>
        <taxon>Agrobacterium tumefaciens complex</taxon>
    </lineage>
</organism>
<protein>
    <recommendedName>
        <fullName evidence="3">GNAT family N-acetyltransferase</fullName>
    </recommendedName>
</protein>
<dbReference type="RefSeq" id="WP_111821110.1">
    <property type="nucleotide sequence ID" value="NZ_JAGIPM010000007.1"/>
</dbReference>
<gene>
    <name evidence="1" type="ORF">J2W61_004719</name>
</gene>
<reference evidence="1" key="1">
    <citation type="submission" date="2023-07" db="EMBL/GenBank/DDBJ databases">
        <title>Sorghum-associated microbial communities from plants grown in Nebraska, USA.</title>
        <authorList>
            <person name="Schachtman D."/>
        </authorList>
    </citation>
    <scope>NUCLEOTIDE SEQUENCE</scope>
    <source>
        <strain evidence="1">1457</strain>
    </source>
</reference>
<proteinExistence type="predicted"/>
<dbReference type="Proteomes" id="UP001265315">
    <property type="component" value="Unassembled WGS sequence"/>
</dbReference>
<dbReference type="AlphaFoldDB" id="A0AAW8M1H0"/>
<evidence type="ECO:0000313" key="2">
    <source>
        <dbReference type="Proteomes" id="UP001265315"/>
    </source>
</evidence>
<evidence type="ECO:0008006" key="3">
    <source>
        <dbReference type="Google" id="ProtNLM"/>
    </source>
</evidence>
<sequence length="77" mass="8408">MAIFDGNVPRFFASEERVEFAKFLDEVGTSMCPYLVLTLDGRIVACGGLSIGPEPATVSHFWRMIPVADTLLASPFV</sequence>
<accession>A0AAW8M1H0</accession>
<name>A0AAW8M1H0_AGRTU</name>
<dbReference type="EMBL" id="JAVDSW010000006">
    <property type="protein sequence ID" value="MDR6704844.1"/>
    <property type="molecule type" value="Genomic_DNA"/>
</dbReference>
<comment type="caution">
    <text evidence="1">The sequence shown here is derived from an EMBL/GenBank/DDBJ whole genome shotgun (WGS) entry which is preliminary data.</text>
</comment>